<dbReference type="AlphaFoldDB" id="A0A6H5FX24"/>
<dbReference type="InterPro" id="IPR038602">
    <property type="entry name" value="Mite_allergen_7_sf"/>
</dbReference>
<gene>
    <name evidence="1" type="ORF">NTEN_LOCUS974</name>
</gene>
<organism evidence="1 2">
    <name type="scientific">Nesidiocoris tenuis</name>
    <dbReference type="NCBI Taxonomy" id="355587"/>
    <lineage>
        <taxon>Eukaryota</taxon>
        <taxon>Metazoa</taxon>
        <taxon>Ecdysozoa</taxon>
        <taxon>Arthropoda</taxon>
        <taxon>Hexapoda</taxon>
        <taxon>Insecta</taxon>
        <taxon>Pterygota</taxon>
        <taxon>Neoptera</taxon>
        <taxon>Paraneoptera</taxon>
        <taxon>Hemiptera</taxon>
        <taxon>Heteroptera</taxon>
        <taxon>Panheteroptera</taxon>
        <taxon>Cimicomorpha</taxon>
        <taxon>Miridae</taxon>
        <taxon>Dicyphina</taxon>
        <taxon>Nesidiocoris</taxon>
    </lineage>
</organism>
<proteinExistence type="predicted"/>
<dbReference type="Gene3D" id="3.15.10.50">
    <property type="match status" value="1"/>
</dbReference>
<sequence length="329" mass="34890">MSFRPFRILTEDLNQDLVSLTIFSRFLHFFLENGFDNLPEHASRECVALAILLATCAVYTSAEPIPFSLTSITSGVTNAAKGTINSAQNVAKGTINTATNVAKGTINTAQNAANGAINVAKDVTASTVNLALQVSTGAINTGANVFLSAVQMFVKKMNMETIKLPSINTKVGPAKLNATGGYLRDLSTITQSSQVSAVAKNTSIIVEIPLKLNRIEIGYKNVTIGMWKLEAGLGIEVSVANATFAARLRLKPGISCALNLERVEVTVFKGVEVKFTNVCKACGLVLNGASSLVIGFVMDNIQSSVQQAVDDVLRKTLSENGPICSKFLG</sequence>
<evidence type="ECO:0000313" key="1">
    <source>
        <dbReference type="EMBL" id="CAA9994158.1"/>
    </source>
</evidence>
<dbReference type="EMBL" id="CADCXU010001752">
    <property type="protein sequence ID" value="CAA9994158.1"/>
    <property type="molecule type" value="Genomic_DNA"/>
</dbReference>
<evidence type="ECO:0000313" key="2">
    <source>
        <dbReference type="Proteomes" id="UP000479000"/>
    </source>
</evidence>
<accession>A0A6H5FX24</accession>
<dbReference type="Proteomes" id="UP000479000">
    <property type="component" value="Unassembled WGS sequence"/>
</dbReference>
<keyword evidence="2" id="KW-1185">Reference proteome</keyword>
<protein>
    <submittedName>
        <fullName evidence="1">Uncharacterized protein</fullName>
    </submittedName>
</protein>
<reference evidence="1 2" key="1">
    <citation type="submission" date="2020-02" db="EMBL/GenBank/DDBJ databases">
        <authorList>
            <person name="Ferguson B K."/>
        </authorList>
    </citation>
    <scope>NUCLEOTIDE SEQUENCE [LARGE SCALE GENOMIC DNA]</scope>
</reference>
<name>A0A6H5FX24_9HEMI</name>
<dbReference type="OrthoDB" id="6613265at2759"/>